<sequence>MRFILALLLLLTLCGQCPAAMPSPELSPEERAWLAEHRDSLLLSFDRSFPPLEFEKPDGEFAGLSADIIARIEEFLGITFRKQGVPWTEILQGLQNGSTALAPVIVNTAERSEYTYFTRPYARIPHVIVTSRHIKGVLTLDDLDGMRVAVVRGYASAGMVHDAAQGRFNVVEVETIREGLRDVSFGVVDAFVENLAVAAWYIDQEKLPNLRVAGSLEATQELSIGVSRHYPLLASSVNKALDFISESEKKDLVDRWLQFPTFFPDKQTLDALKLAALFTAIILLVLAGVAWVLSRKLRRKIQELKRTEFALTEQVDRFRLALETTQAGFWENYPSEGREIHSQEWYAMLGYSPRVVTGGVEDWTKLIHPDDRERALGAFSAYIDEGGRGMYEAEYRLRAEDGSWRWILGKGRAVSWNDEGRPTRIIGLNLDVQKSKEAQVEMQRAQALNKALLEQTTQFIGLLDLKGNLLVANRTSIKWAKAKPEEVLGKPFWDGPWWPDKKKAESFLLNLIEQVKKGQTMRSEVVHVDTEDKETYIDFTMSPFRDENGQVVNFIVEGRDISMLKKKQIEIAESEKRFRTIFENAPYSMSINRFPDGKYMDANTAFLNKMGISKTELISLSPKEIGALPVEHQEEIFMSLRGSRNIHNLETRVQRPNGNTGHLLYSGGLITLDGKDCILSMTVDITELKEAQEALRRSKEMFSRLFQLSPDIITLARKENGVLLEVNETFTRTTGYSRDEALGKSTLAMNIFASPERRTDFVEALLRDGQVENFEFDMRHRDGHILRCSTSARFMSVDDTPCILAITRDITHVRAMQESMIQSEKMLSLGGIAAGIAHEINNPLGIVLQAAQTITLRTRADFPKNIEAAARIGTDLDQVDRYLKERKIDVFIRDIQGAAVRAAEIIRHMLDFSRRSESRRSVCDIGTILENSLRLASSDYDLKKNYDFKSIKIVKDLPEGLPCLHCTETEIEQVLLNLLRNAAQAMAEAKPPVSDPCISIRVRALGTGLRIDIADNGPGISPENRKRIFEPFFTTKIAGAGTGLGLSVSYFIITKGHGGAMYVTAPPEGGTMFSIELPGPAESVKSEPHA</sequence>
<dbReference type="Gene3D" id="3.30.565.10">
    <property type="entry name" value="Histidine kinase-like ATPase, C-terminal domain"/>
    <property type="match status" value="1"/>
</dbReference>
<dbReference type="Pfam" id="PF08448">
    <property type="entry name" value="PAS_4"/>
    <property type="match status" value="1"/>
</dbReference>
<accession>A0A1I3VJI8</accession>
<dbReference type="InterPro" id="IPR000014">
    <property type="entry name" value="PAS"/>
</dbReference>
<dbReference type="SUPFAM" id="SSF53850">
    <property type="entry name" value="Periplasmic binding protein-like II"/>
    <property type="match status" value="1"/>
</dbReference>
<name>A0A1I3VJI8_9BACT</name>
<comment type="catalytic activity">
    <reaction evidence="1">
        <text>ATP + protein L-histidine = ADP + protein N-phospho-L-histidine.</text>
        <dbReference type="EC" id="2.7.13.3"/>
    </reaction>
</comment>
<dbReference type="PANTHER" id="PTHR43304:SF1">
    <property type="entry name" value="PAC DOMAIN-CONTAINING PROTEIN"/>
    <property type="match status" value="1"/>
</dbReference>
<evidence type="ECO:0000256" key="7">
    <source>
        <dbReference type="SAM" id="SignalP"/>
    </source>
</evidence>
<dbReference type="InterPro" id="IPR052162">
    <property type="entry name" value="Sensor_kinase/Photoreceptor"/>
</dbReference>
<keyword evidence="5" id="KW-0418">Kinase</keyword>
<evidence type="ECO:0000256" key="4">
    <source>
        <dbReference type="ARBA" id="ARBA00022679"/>
    </source>
</evidence>
<feature type="signal peptide" evidence="7">
    <location>
        <begin position="1"/>
        <end position="19"/>
    </location>
</feature>
<dbReference type="InterPro" id="IPR003661">
    <property type="entry name" value="HisK_dim/P_dom"/>
</dbReference>
<dbReference type="Proteomes" id="UP000198635">
    <property type="component" value="Unassembled WGS sequence"/>
</dbReference>
<keyword evidence="3" id="KW-0597">Phosphoprotein</keyword>
<dbReference type="PROSITE" id="PS50109">
    <property type="entry name" value="HIS_KIN"/>
    <property type="match status" value="1"/>
</dbReference>
<dbReference type="EC" id="2.7.13.3" evidence="2"/>
<evidence type="ECO:0000259" key="10">
    <source>
        <dbReference type="PROSITE" id="PS50113"/>
    </source>
</evidence>
<dbReference type="GO" id="GO:0000155">
    <property type="term" value="F:phosphorelay sensor kinase activity"/>
    <property type="evidence" value="ECO:0007669"/>
    <property type="project" value="InterPro"/>
</dbReference>
<dbReference type="RefSeq" id="WP_177193119.1">
    <property type="nucleotide sequence ID" value="NZ_FORX01000010.1"/>
</dbReference>
<dbReference type="CDD" id="cd00130">
    <property type="entry name" value="PAS"/>
    <property type="match status" value="3"/>
</dbReference>
<evidence type="ECO:0000313" key="12">
    <source>
        <dbReference type="Proteomes" id="UP000198635"/>
    </source>
</evidence>
<dbReference type="Gene3D" id="1.10.287.130">
    <property type="match status" value="1"/>
</dbReference>
<feature type="transmembrane region" description="Helical" evidence="6">
    <location>
        <begin position="274"/>
        <end position="293"/>
    </location>
</feature>
<dbReference type="InterPro" id="IPR003594">
    <property type="entry name" value="HATPase_dom"/>
</dbReference>
<proteinExistence type="predicted"/>
<dbReference type="SMART" id="SM00086">
    <property type="entry name" value="PAC"/>
    <property type="match status" value="4"/>
</dbReference>
<reference evidence="12" key="1">
    <citation type="submission" date="2016-10" db="EMBL/GenBank/DDBJ databases">
        <authorList>
            <person name="Varghese N."/>
            <person name="Submissions S."/>
        </authorList>
    </citation>
    <scope>NUCLEOTIDE SEQUENCE [LARGE SCALE GENOMIC DNA]</scope>
    <source>
        <strain evidence="12">DSM 5918</strain>
    </source>
</reference>
<dbReference type="Pfam" id="PF13426">
    <property type="entry name" value="PAS_9"/>
    <property type="match status" value="2"/>
</dbReference>
<dbReference type="InterPro" id="IPR005467">
    <property type="entry name" value="His_kinase_dom"/>
</dbReference>
<feature type="domain" description="PAS" evidence="9">
    <location>
        <begin position="698"/>
        <end position="765"/>
    </location>
</feature>
<keyword evidence="7" id="KW-0732">Signal</keyword>
<evidence type="ECO:0000256" key="2">
    <source>
        <dbReference type="ARBA" id="ARBA00012438"/>
    </source>
</evidence>
<dbReference type="InterPro" id="IPR001638">
    <property type="entry name" value="Solute-binding_3/MltF_N"/>
</dbReference>
<feature type="domain" description="PAC" evidence="10">
    <location>
        <begin position="391"/>
        <end position="444"/>
    </location>
</feature>
<keyword evidence="6" id="KW-0472">Membrane</keyword>
<dbReference type="SMART" id="SM00062">
    <property type="entry name" value="PBPb"/>
    <property type="match status" value="1"/>
</dbReference>
<dbReference type="InterPro" id="IPR013656">
    <property type="entry name" value="PAS_4"/>
</dbReference>
<dbReference type="InterPro" id="IPR035965">
    <property type="entry name" value="PAS-like_dom_sf"/>
</dbReference>
<dbReference type="SUPFAM" id="SSF55785">
    <property type="entry name" value="PYP-like sensor domain (PAS domain)"/>
    <property type="match status" value="4"/>
</dbReference>
<dbReference type="SMART" id="SM00388">
    <property type="entry name" value="HisKA"/>
    <property type="match status" value="1"/>
</dbReference>
<dbReference type="InterPro" id="IPR036097">
    <property type="entry name" value="HisK_dim/P_sf"/>
</dbReference>
<dbReference type="PROSITE" id="PS50113">
    <property type="entry name" value="PAC"/>
    <property type="match status" value="3"/>
</dbReference>
<evidence type="ECO:0000259" key="8">
    <source>
        <dbReference type="PROSITE" id="PS50109"/>
    </source>
</evidence>
<feature type="domain" description="Histidine kinase" evidence="8">
    <location>
        <begin position="835"/>
        <end position="1081"/>
    </location>
</feature>
<dbReference type="PRINTS" id="PR00344">
    <property type="entry name" value="BCTRLSENSOR"/>
</dbReference>
<dbReference type="EMBL" id="FORX01000010">
    <property type="protein sequence ID" value="SFJ95425.1"/>
    <property type="molecule type" value="Genomic_DNA"/>
</dbReference>
<dbReference type="SMART" id="SM00091">
    <property type="entry name" value="PAS"/>
    <property type="match status" value="4"/>
</dbReference>
<dbReference type="PROSITE" id="PS50112">
    <property type="entry name" value="PAS"/>
    <property type="match status" value="1"/>
</dbReference>
<dbReference type="InterPro" id="IPR013655">
    <property type="entry name" value="PAS_fold_3"/>
</dbReference>
<dbReference type="SMART" id="SM00387">
    <property type="entry name" value="HATPase_c"/>
    <property type="match status" value="1"/>
</dbReference>
<dbReference type="InterPro" id="IPR004358">
    <property type="entry name" value="Sig_transdc_His_kin-like_C"/>
</dbReference>
<keyword evidence="12" id="KW-1185">Reference proteome</keyword>
<dbReference type="CDD" id="cd00082">
    <property type="entry name" value="HisKA"/>
    <property type="match status" value="1"/>
</dbReference>
<dbReference type="Gene3D" id="3.40.190.10">
    <property type="entry name" value="Periplasmic binding protein-like II"/>
    <property type="match status" value="2"/>
</dbReference>
<dbReference type="CDD" id="cd01007">
    <property type="entry name" value="PBP2_BvgS_HisK_like"/>
    <property type="match status" value="1"/>
</dbReference>
<dbReference type="Pfam" id="PF02518">
    <property type="entry name" value="HATPase_c"/>
    <property type="match status" value="1"/>
</dbReference>
<organism evidence="11 12">
    <name type="scientific">Desulfomicrobium apsheronum</name>
    <dbReference type="NCBI Taxonomy" id="52560"/>
    <lineage>
        <taxon>Bacteria</taxon>
        <taxon>Pseudomonadati</taxon>
        <taxon>Thermodesulfobacteriota</taxon>
        <taxon>Desulfovibrionia</taxon>
        <taxon>Desulfovibrionales</taxon>
        <taxon>Desulfomicrobiaceae</taxon>
        <taxon>Desulfomicrobium</taxon>
    </lineage>
</organism>
<evidence type="ECO:0000259" key="9">
    <source>
        <dbReference type="PROSITE" id="PS50112"/>
    </source>
</evidence>
<keyword evidence="6" id="KW-1133">Transmembrane helix</keyword>
<feature type="domain" description="PAC" evidence="10">
    <location>
        <begin position="519"/>
        <end position="573"/>
    </location>
</feature>
<protein>
    <recommendedName>
        <fullName evidence="2">histidine kinase</fullName>
        <ecNumber evidence="2">2.7.13.3</ecNumber>
    </recommendedName>
</protein>
<dbReference type="SUPFAM" id="SSF55874">
    <property type="entry name" value="ATPase domain of HSP90 chaperone/DNA topoisomerase II/histidine kinase"/>
    <property type="match status" value="1"/>
</dbReference>
<evidence type="ECO:0000313" key="11">
    <source>
        <dbReference type="EMBL" id="SFJ95425.1"/>
    </source>
</evidence>
<evidence type="ECO:0000256" key="3">
    <source>
        <dbReference type="ARBA" id="ARBA00022553"/>
    </source>
</evidence>
<evidence type="ECO:0000256" key="6">
    <source>
        <dbReference type="SAM" id="Phobius"/>
    </source>
</evidence>
<dbReference type="Pfam" id="PF08447">
    <property type="entry name" value="PAS_3"/>
    <property type="match status" value="1"/>
</dbReference>
<dbReference type="PANTHER" id="PTHR43304">
    <property type="entry name" value="PHYTOCHROME-LIKE PROTEIN CPH1"/>
    <property type="match status" value="1"/>
</dbReference>
<dbReference type="STRING" id="52560.SAMN04488082_11090"/>
<dbReference type="InterPro" id="IPR000700">
    <property type="entry name" value="PAS-assoc_C"/>
</dbReference>
<dbReference type="Gene3D" id="3.30.450.20">
    <property type="entry name" value="PAS domain"/>
    <property type="match status" value="4"/>
</dbReference>
<feature type="chain" id="PRO_5011699080" description="histidine kinase" evidence="7">
    <location>
        <begin position="20"/>
        <end position="1090"/>
    </location>
</feature>
<feature type="domain" description="PAC" evidence="10">
    <location>
        <begin position="647"/>
        <end position="697"/>
    </location>
</feature>
<evidence type="ECO:0000256" key="5">
    <source>
        <dbReference type="ARBA" id="ARBA00022777"/>
    </source>
</evidence>
<dbReference type="Pfam" id="PF00497">
    <property type="entry name" value="SBP_bac_3"/>
    <property type="match status" value="1"/>
</dbReference>
<dbReference type="AlphaFoldDB" id="A0A1I3VJI8"/>
<keyword evidence="6" id="KW-0812">Transmembrane</keyword>
<evidence type="ECO:0000256" key="1">
    <source>
        <dbReference type="ARBA" id="ARBA00000085"/>
    </source>
</evidence>
<keyword evidence="4" id="KW-0808">Transferase</keyword>
<gene>
    <name evidence="11" type="ORF">SAMN04488082_11090</name>
</gene>
<dbReference type="NCBIfam" id="TIGR00229">
    <property type="entry name" value="sensory_box"/>
    <property type="match status" value="4"/>
</dbReference>
<dbReference type="InterPro" id="IPR036890">
    <property type="entry name" value="HATPase_C_sf"/>
</dbReference>
<dbReference type="SUPFAM" id="SSF47384">
    <property type="entry name" value="Homodimeric domain of signal transducing histidine kinase"/>
    <property type="match status" value="1"/>
</dbReference>
<dbReference type="InterPro" id="IPR001610">
    <property type="entry name" value="PAC"/>
</dbReference>